<dbReference type="Proteomes" id="UP000251960">
    <property type="component" value="Chromosome 2"/>
</dbReference>
<dbReference type="PANTHER" id="PTHR11926">
    <property type="entry name" value="GLUCOSYL/GLUCURONOSYL TRANSFERASES"/>
    <property type="match status" value="1"/>
</dbReference>
<accession>A0A8J8Y770</accession>
<dbReference type="InterPro" id="IPR035595">
    <property type="entry name" value="UDP_glycos_trans_CS"/>
</dbReference>
<reference evidence="7" key="1">
    <citation type="journal article" date="2018" name="Nat. Genet.">
        <title>Extensive intraspecific gene order and gene structural variations between Mo17 and other maize genomes.</title>
        <authorList>
            <person name="Sun S."/>
            <person name="Zhou Y."/>
            <person name="Chen J."/>
            <person name="Shi J."/>
            <person name="Zhao H."/>
            <person name="Zhao H."/>
            <person name="Song W."/>
            <person name="Zhang M."/>
            <person name="Cui Y."/>
            <person name="Dong X."/>
            <person name="Liu H."/>
            <person name="Ma X."/>
            <person name="Jiao Y."/>
            <person name="Wang B."/>
            <person name="Wei X."/>
            <person name="Stein J.C."/>
            <person name="Glaubitz J.C."/>
            <person name="Lu F."/>
            <person name="Yu G."/>
            <person name="Liang C."/>
            <person name="Fengler K."/>
            <person name="Li B."/>
            <person name="Rafalski A."/>
            <person name="Schnable P.S."/>
            <person name="Ware D.H."/>
            <person name="Buckler E.S."/>
            <person name="Lai J."/>
        </authorList>
    </citation>
    <scope>NUCLEOTIDE SEQUENCE [LARGE SCALE GENOMIC DNA]</scope>
    <source>
        <tissue evidence="7">Seedling</tissue>
    </source>
</reference>
<name>A0A8J8Y770_MAIZE</name>
<evidence type="ECO:0000256" key="5">
    <source>
        <dbReference type="SAM" id="MobiDB-lite"/>
    </source>
</evidence>
<dbReference type="FunFam" id="3.40.50.2000:FF:000055">
    <property type="entry name" value="Glycosyltransferase"/>
    <property type="match status" value="1"/>
</dbReference>
<dbReference type="Gene3D" id="3.40.50.2000">
    <property type="entry name" value="Glycogen Phosphorylase B"/>
    <property type="match status" value="2"/>
</dbReference>
<dbReference type="FunFam" id="3.40.50.2000:FF:000056">
    <property type="entry name" value="Glycosyltransferase"/>
    <property type="match status" value="1"/>
</dbReference>
<feature type="region of interest" description="Disordered" evidence="5">
    <location>
        <begin position="439"/>
        <end position="487"/>
    </location>
</feature>
<dbReference type="Pfam" id="PF26168">
    <property type="entry name" value="Glyco_transf_N"/>
    <property type="match status" value="1"/>
</dbReference>
<evidence type="ECO:0000256" key="2">
    <source>
        <dbReference type="ARBA" id="ARBA00022679"/>
    </source>
</evidence>
<protein>
    <recommendedName>
        <fullName evidence="4">Glycosyltransferase</fullName>
        <ecNumber evidence="4">2.4.1.-</ecNumber>
    </recommendedName>
</protein>
<dbReference type="KEGG" id="zma:100501354"/>
<evidence type="ECO:0000256" key="3">
    <source>
        <dbReference type="RuleBase" id="RU003718"/>
    </source>
</evidence>
<sequence length="487" mass="53083">MGSVAADAAGKPHAVLVPFPAQGHVTPMLKLAKILHCRGFHVTFVNSEYNRRRLLRSRGADALDGLPGFRFATIPDGLPPSDTDATQDVPSLCRSTEETCLPHFRALLQCLNASSPDVPPVTCVVGDDIMGFTLDAAREIGVPCALFWTASTCGYMGYRYYRTLIDKGIFPLKEEHLTNGFLDTPVEFAPPGMSKHMRLKDFPSFMRSTDPDEFMVHYAVRVTDHTAGADAVLLNTLDELEQEALDAMRAAVIPPAASINTIGPLALLAEQIVPRGSQLDSLGSNLWKEDASCFRWLDGRKPRSVVFVNYGSVTVMTSAELVEFAWGLANSGHDFLWIIRPDLVSGDAAVLPPEFQEAIEGRGLLANWCAQDAVLRHQAVGVFLTHSGWNSTLESLCAGVPMLCWPFFAEQQTNCRYTCAEWGAAWAWRSATTCGGRPWRRGYGHTGGHGRGEREGDASPRGGVAGDRRARDAARRALVRQPGEAGD</sequence>
<evidence type="ECO:0000256" key="1">
    <source>
        <dbReference type="ARBA" id="ARBA00009995"/>
    </source>
</evidence>
<dbReference type="OMA" id="CESTPKY"/>
<comment type="caution">
    <text evidence="7">The sequence shown here is derived from an EMBL/GenBank/DDBJ whole genome shotgun (WGS) entry which is preliminary data.</text>
</comment>
<dbReference type="InterPro" id="IPR058980">
    <property type="entry name" value="Glyco_transf_N"/>
</dbReference>
<dbReference type="SMR" id="A0A8J8Y770"/>
<evidence type="ECO:0000259" key="6">
    <source>
        <dbReference type="Pfam" id="PF26168"/>
    </source>
</evidence>
<proteinExistence type="inferred from homology"/>
<evidence type="ECO:0000256" key="4">
    <source>
        <dbReference type="RuleBase" id="RU362057"/>
    </source>
</evidence>
<dbReference type="EC" id="2.4.1.-" evidence="4"/>
<dbReference type="AlphaFoldDB" id="A0A8J8Y770"/>
<gene>
    <name evidence="7" type="primary">UGT85A24_6</name>
    <name evidence="7" type="ORF">Zm00014a_013370</name>
</gene>
<dbReference type="EMBL" id="NCVQ01000003">
    <property type="protein sequence ID" value="PWZ39149.1"/>
    <property type="molecule type" value="Genomic_DNA"/>
</dbReference>
<dbReference type="CAZy" id="GT1">
    <property type="family name" value="Glycosyltransferase Family 1"/>
</dbReference>
<dbReference type="GO" id="GO:0008194">
    <property type="term" value="F:UDP-glycosyltransferase activity"/>
    <property type="evidence" value="ECO:0007669"/>
    <property type="project" value="InterPro"/>
</dbReference>
<evidence type="ECO:0000313" key="7">
    <source>
        <dbReference type="EMBL" id="PWZ39149.1"/>
    </source>
</evidence>
<dbReference type="Pfam" id="PF00201">
    <property type="entry name" value="UDPGT"/>
    <property type="match status" value="1"/>
</dbReference>
<keyword evidence="2 3" id="KW-0808">Transferase</keyword>
<dbReference type="PROSITE" id="PS00375">
    <property type="entry name" value="UDPGT"/>
    <property type="match status" value="1"/>
</dbReference>
<comment type="similarity">
    <text evidence="1 3">Belongs to the UDP-glycosyltransferase family.</text>
</comment>
<keyword evidence="3" id="KW-0328">Glycosyltransferase</keyword>
<dbReference type="InterPro" id="IPR002213">
    <property type="entry name" value="UDP_glucos_trans"/>
</dbReference>
<dbReference type="SUPFAM" id="SSF53756">
    <property type="entry name" value="UDP-Glycosyltransferase/glycogen phosphorylase"/>
    <property type="match status" value="1"/>
</dbReference>
<feature type="domain" description="Glycosyltransferase N-terminal" evidence="6">
    <location>
        <begin position="15"/>
        <end position="140"/>
    </location>
</feature>
<feature type="compositionally biased region" description="Basic and acidic residues" evidence="5">
    <location>
        <begin position="466"/>
        <end position="475"/>
    </location>
</feature>
<dbReference type="PANTHER" id="PTHR11926:SF1359">
    <property type="entry name" value="GLYCOSYLTRANSFERASE"/>
    <property type="match status" value="1"/>
</dbReference>
<dbReference type="OrthoDB" id="5835829at2759"/>
<dbReference type="CDD" id="cd03784">
    <property type="entry name" value="GT1_Gtf-like"/>
    <property type="match status" value="1"/>
</dbReference>
<dbReference type="HOGENOM" id="CLU_001724_0_0_1"/>
<organism evidence="7">
    <name type="scientific">Zea mays</name>
    <name type="common">Maize</name>
    <dbReference type="NCBI Taxonomy" id="4577"/>
    <lineage>
        <taxon>Eukaryota</taxon>
        <taxon>Viridiplantae</taxon>
        <taxon>Streptophyta</taxon>
        <taxon>Embryophyta</taxon>
        <taxon>Tracheophyta</taxon>
        <taxon>Spermatophyta</taxon>
        <taxon>Magnoliopsida</taxon>
        <taxon>Liliopsida</taxon>
        <taxon>Poales</taxon>
        <taxon>Poaceae</taxon>
        <taxon>PACMAD clade</taxon>
        <taxon>Panicoideae</taxon>
        <taxon>Andropogonodae</taxon>
        <taxon>Andropogoneae</taxon>
        <taxon>Tripsacinae</taxon>
        <taxon>Zea</taxon>
    </lineage>
</organism>